<keyword evidence="5 8" id="KW-0812">Transmembrane</keyword>
<evidence type="ECO:0000256" key="2">
    <source>
        <dbReference type="ARBA" id="ARBA00009784"/>
    </source>
</evidence>
<evidence type="ECO:0000256" key="8">
    <source>
        <dbReference type="RuleBase" id="RU362048"/>
    </source>
</evidence>
<evidence type="ECO:0000256" key="1">
    <source>
        <dbReference type="ARBA" id="ARBA00004429"/>
    </source>
</evidence>
<evidence type="ECO:0000313" key="9">
    <source>
        <dbReference type="EMBL" id="MDY0884451.1"/>
    </source>
</evidence>
<dbReference type="PANTHER" id="PTHR33508:SF2">
    <property type="entry name" value="UPF0056 INNER MEMBRANE PROTEIN MARC"/>
    <property type="match status" value="1"/>
</dbReference>
<keyword evidence="6 8" id="KW-1133">Transmembrane helix</keyword>
<feature type="transmembrane region" description="Helical" evidence="8">
    <location>
        <begin position="148"/>
        <end position="167"/>
    </location>
</feature>
<proteinExistence type="inferred from homology"/>
<sequence>MLSAFLLAFPALFSIVNPIAGAFIFREATAERQHEERIRLAGRVAFYSLLVLLIALWTGSYVLSFFGISLAALRLAGGLVLSLFAWNLLSAPEQREARKEKEAARAGEAEDVAFFPLTLPFTTGPGTISVAIALSSGRPASQTNWLDFFAGVSLAAVVLAFIIWIAYRSTDQLSRFLGRGGSRVVTRLSAFLLLCIGVQILITGVTDVLGPLLANR</sequence>
<keyword evidence="4" id="KW-0997">Cell inner membrane</keyword>
<protein>
    <recommendedName>
        <fullName evidence="8">UPF0056 membrane protein</fullName>
    </recommendedName>
</protein>
<keyword evidence="3" id="KW-1003">Cell membrane</keyword>
<gene>
    <name evidence="9" type="ORF">SMD27_16525</name>
</gene>
<comment type="subcellular location">
    <subcellularLocation>
        <location evidence="1">Cell inner membrane</location>
        <topology evidence="1">Multi-pass membrane protein</topology>
    </subcellularLocation>
    <subcellularLocation>
        <location evidence="8">Cell membrane</location>
        <topology evidence="8">Multi-pass membrane protein</topology>
    </subcellularLocation>
</comment>
<name>A0ABU5EFS3_9PROT</name>
<dbReference type="Proteomes" id="UP001279642">
    <property type="component" value="Unassembled WGS sequence"/>
</dbReference>
<evidence type="ECO:0000256" key="4">
    <source>
        <dbReference type="ARBA" id="ARBA00022519"/>
    </source>
</evidence>
<evidence type="ECO:0000256" key="6">
    <source>
        <dbReference type="ARBA" id="ARBA00022989"/>
    </source>
</evidence>
<comment type="caution">
    <text evidence="9">The sequence shown here is derived from an EMBL/GenBank/DDBJ whole genome shotgun (WGS) entry which is preliminary data.</text>
</comment>
<feature type="transmembrane region" description="Helical" evidence="8">
    <location>
        <begin position="6"/>
        <end position="25"/>
    </location>
</feature>
<keyword evidence="7 8" id="KW-0472">Membrane</keyword>
<reference evidence="9 10" key="1">
    <citation type="journal article" date="2016" name="Antonie Van Leeuwenhoek">
        <title>Dongia soli sp. nov., isolated from soil from Dokdo, Korea.</title>
        <authorList>
            <person name="Kim D.U."/>
            <person name="Lee H."/>
            <person name="Kim H."/>
            <person name="Kim S.G."/>
            <person name="Ka J.O."/>
        </authorList>
    </citation>
    <scope>NUCLEOTIDE SEQUENCE [LARGE SCALE GENOMIC DNA]</scope>
    <source>
        <strain evidence="9 10">D78</strain>
    </source>
</reference>
<evidence type="ECO:0000313" key="10">
    <source>
        <dbReference type="Proteomes" id="UP001279642"/>
    </source>
</evidence>
<evidence type="ECO:0000256" key="5">
    <source>
        <dbReference type="ARBA" id="ARBA00022692"/>
    </source>
</evidence>
<dbReference type="NCBIfam" id="TIGR00427">
    <property type="entry name" value="NAAT family transporter"/>
    <property type="match status" value="1"/>
</dbReference>
<feature type="transmembrane region" description="Helical" evidence="8">
    <location>
        <begin position="188"/>
        <end position="214"/>
    </location>
</feature>
<dbReference type="EMBL" id="JAXCLW010000004">
    <property type="protein sequence ID" value="MDY0884451.1"/>
    <property type="molecule type" value="Genomic_DNA"/>
</dbReference>
<feature type="transmembrane region" description="Helical" evidence="8">
    <location>
        <begin position="112"/>
        <end position="136"/>
    </location>
</feature>
<dbReference type="InterPro" id="IPR002771">
    <property type="entry name" value="Multi_antbiot-R_MarC"/>
</dbReference>
<dbReference type="RefSeq" id="WP_320509514.1">
    <property type="nucleotide sequence ID" value="NZ_JAXCLW010000004.1"/>
</dbReference>
<dbReference type="PANTHER" id="PTHR33508">
    <property type="entry name" value="UPF0056 MEMBRANE PROTEIN YHCE"/>
    <property type="match status" value="1"/>
</dbReference>
<evidence type="ECO:0000256" key="3">
    <source>
        <dbReference type="ARBA" id="ARBA00022475"/>
    </source>
</evidence>
<organism evidence="9 10">
    <name type="scientific">Dongia soli</name>
    <dbReference type="NCBI Taxonomy" id="600628"/>
    <lineage>
        <taxon>Bacteria</taxon>
        <taxon>Pseudomonadati</taxon>
        <taxon>Pseudomonadota</taxon>
        <taxon>Alphaproteobacteria</taxon>
        <taxon>Rhodospirillales</taxon>
        <taxon>Dongiaceae</taxon>
        <taxon>Dongia</taxon>
    </lineage>
</organism>
<dbReference type="Pfam" id="PF01914">
    <property type="entry name" value="MarC"/>
    <property type="match status" value="1"/>
</dbReference>
<comment type="similarity">
    <text evidence="2 8">Belongs to the UPF0056 (MarC) family.</text>
</comment>
<feature type="transmembrane region" description="Helical" evidence="8">
    <location>
        <begin position="46"/>
        <end position="66"/>
    </location>
</feature>
<keyword evidence="10" id="KW-1185">Reference proteome</keyword>
<accession>A0ABU5EFS3</accession>
<evidence type="ECO:0000256" key="7">
    <source>
        <dbReference type="ARBA" id="ARBA00023136"/>
    </source>
</evidence>
<feature type="transmembrane region" description="Helical" evidence="8">
    <location>
        <begin position="72"/>
        <end position="91"/>
    </location>
</feature>